<dbReference type="CDD" id="cd00130">
    <property type="entry name" value="PAS"/>
    <property type="match status" value="1"/>
</dbReference>
<feature type="region of interest" description="Disordered" evidence="5">
    <location>
        <begin position="1046"/>
        <end position="1092"/>
    </location>
</feature>
<dbReference type="Gene3D" id="3.30.450.20">
    <property type="entry name" value="PAS domain"/>
    <property type="match status" value="3"/>
</dbReference>
<keyword evidence="6" id="KW-0812">Transmembrane</keyword>
<name>A0A1C3RC93_9PROT</name>
<dbReference type="PROSITE" id="PS50111">
    <property type="entry name" value="CHEMOTAXIS_TRANSDUC_2"/>
    <property type="match status" value="1"/>
</dbReference>
<dbReference type="PRINTS" id="PR00260">
    <property type="entry name" value="CHEMTRNSDUCR"/>
</dbReference>
<feature type="transmembrane region" description="Helical" evidence="6">
    <location>
        <begin position="357"/>
        <end position="376"/>
    </location>
</feature>
<sequence length="1092" mass="119671">MSEEMTQNKSFWQLSRKIPLFITASAAVSALLIAFFAIIQFENVEEENLKGNFETLTKQRAAELTDYFKTISDDLSIVADAPMTKKAQLSFSRAWNMYDGDPKAELKRLFITENAYPMGEKHKLNIADGDKSAYGQVHKAYHPWYRKFLEQRGYYDIFMIDTKGNLVYSVFKELDYATNLNSGQWKNTDLANTFRSALKLGEGEQTFYDFKPYKPSNDAPASFIGQPIVVDGETKGVLIFQMPIDRINALIAKETNLGATGEVILVGEDRLARNQSPIIDKPTVLKRPVDGAYVRKALEGKSGLMVADLADWGEDEAAHPHFVGYAPFDFKGAKYAVVVMQEEEEAFAFIDDIRNTVLLILIVIIVGVVVVGIFLGRSIAQPISALTDLVNELAAGRVKSVQMQERGDELGEMARSLNQIYSLSVENKSIRAALDNATTCIMVANTDREIVYMNPAVEEMLRVAEADIKEALPHFDANNVLGQNIDIYHKNPQHQADVLAKLSGTHTTRLTLGVRSFDLTAAPVTDDEGNRLGSVVEWNDLTDLLSRQEAEKAVAEENYRIRAALDNATTCIMVADSDRKVVYMNPAVQHMFDVAENDIKQRLPHFDAHNVLGQSIDIYHKNPQHQADLLAKLENIHKTRMVMGQRTFDLTAAPVKDQEGKRLGSVVEWKDITAELHVQEEVDNVVRAVVNGDFTQSISLDGKEGFMEALGQSINALNDTVSDVFGEIAESLSSLAKGDLQYQITKDYSGTYETLKQDTNQTSTRLKGIVGDILVSSNEITSASKEISSGSIDLSQRTETQASSLEETAASMEQMSTTVKQNADNAQQANVLAIKARDVAEEGGSVVEQAVEAMSSIEGSSQKVSDIIGVIDEIAFQTNLLALNAAVEAARAGDAGKGFAVVASEVRTLAQRSSEAAKDIKSLILDSNQQVREGVKLVGETGGSLENIVDSIKRVADIVSEIAAASQEQASGVGEINAAITQMDEMTQQNAALVEESSASARSLEEQSEKMMQLMSYFDIGKDKINIATPVSAIEAPQPQAIAQIPQSSIETDVDDFEDDFDDYAPEDSGSVSNDAPRAGADVKADADWEEF</sequence>
<dbReference type="InterPro" id="IPR013656">
    <property type="entry name" value="PAS_4"/>
</dbReference>
<evidence type="ECO:0000259" key="7">
    <source>
        <dbReference type="PROSITE" id="PS50111"/>
    </source>
</evidence>
<protein>
    <submittedName>
        <fullName evidence="10">Putative Methyl-accepting chemotaxis sensory transducer</fullName>
    </submittedName>
</protein>
<dbReference type="Pfam" id="PF00015">
    <property type="entry name" value="MCPsignal"/>
    <property type="match status" value="1"/>
</dbReference>
<dbReference type="PANTHER" id="PTHR43531">
    <property type="entry name" value="PROTEIN ICFG"/>
    <property type="match status" value="1"/>
</dbReference>
<dbReference type="SMART" id="SM00283">
    <property type="entry name" value="MA"/>
    <property type="match status" value="1"/>
</dbReference>
<accession>A0A1C3RC93</accession>
<evidence type="ECO:0000259" key="9">
    <source>
        <dbReference type="PROSITE" id="PS50885"/>
    </source>
</evidence>
<dbReference type="Proteomes" id="UP000231658">
    <property type="component" value="Unassembled WGS sequence"/>
</dbReference>
<dbReference type="Pfam" id="PF08448">
    <property type="entry name" value="PAS_4"/>
    <property type="match status" value="1"/>
</dbReference>
<gene>
    <name evidence="10" type="ORF">MTBPR1_10101</name>
</gene>
<feature type="domain" description="PAS" evidence="8">
    <location>
        <begin position="426"/>
        <end position="468"/>
    </location>
</feature>
<dbReference type="GO" id="GO:0006935">
    <property type="term" value="P:chemotaxis"/>
    <property type="evidence" value="ECO:0007669"/>
    <property type="project" value="InterPro"/>
</dbReference>
<dbReference type="GO" id="GO:0005886">
    <property type="term" value="C:plasma membrane"/>
    <property type="evidence" value="ECO:0007669"/>
    <property type="project" value="TreeGrafter"/>
</dbReference>
<evidence type="ECO:0000259" key="8">
    <source>
        <dbReference type="PROSITE" id="PS50112"/>
    </source>
</evidence>
<dbReference type="GO" id="GO:0007165">
    <property type="term" value="P:signal transduction"/>
    <property type="evidence" value="ECO:0007669"/>
    <property type="project" value="UniProtKB-KW"/>
</dbReference>
<dbReference type="InterPro" id="IPR004090">
    <property type="entry name" value="Chemotax_Me-accpt_rcpt"/>
</dbReference>
<dbReference type="GO" id="GO:0004888">
    <property type="term" value="F:transmembrane signaling receptor activity"/>
    <property type="evidence" value="ECO:0007669"/>
    <property type="project" value="InterPro"/>
</dbReference>
<keyword evidence="2" id="KW-0488">Methylation</keyword>
<dbReference type="Pfam" id="PF13188">
    <property type="entry name" value="PAS_8"/>
    <property type="match status" value="1"/>
</dbReference>
<keyword evidence="4" id="KW-0807">Transducer</keyword>
<feature type="domain" description="Methyl-accepting transducer" evidence="7">
    <location>
        <begin position="776"/>
        <end position="1005"/>
    </location>
</feature>
<keyword evidence="6" id="KW-0472">Membrane</keyword>
<dbReference type="SUPFAM" id="SSF55785">
    <property type="entry name" value="PYP-like sensor domain (PAS domain)"/>
    <property type="match status" value="2"/>
</dbReference>
<evidence type="ECO:0000256" key="1">
    <source>
        <dbReference type="ARBA" id="ARBA00004370"/>
    </source>
</evidence>
<dbReference type="Pfam" id="PF18947">
    <property type="entry name" value="HAMP_2"/>
    <property type="match status" value="1"/>
</dbReference>
<feature type="domain" description="HAMP" evidence="9">
    <location>
        <begin position="377"/>
        <end position="419"/>
    </location>
</feature>
<dbReference type="FunFam" id="3.30.450.20:FF:000075">
    <property type="entry name" value="Methyl-accepting chemotaxis protein"/>
    <property type="match status" value="2"/>
</dbReference>
<evidence type="ECO:0000256" key="5">
    <source>
        <dbReference type="SAM" id="MobiDB-lite"/>
    </source>
</evidence>
<dbReference type="STRING" id="1867952.MTBPR1_10101"/>
<keyword evidence="6" id="KW-1133">Transmembrane helix</keyword>
<dbReference type="CDD" id="cd11386">
    <property type="entry name" value="MCP_signal"/>
    <property type="match status" value="1"/>
</dbReference>
<comment type="similarity">
    <text evidence="3">Belongs to the methyl-accepting chemotaxis (MCP) protein family.</text>
</comment>
<dbReference type="InterPro" id="IPR004089">
    <property type="entry name" value="MCPsignal_dom"/>
</dbReference>
<organism evidence="10 11">
    <name type="scientific">Candidatus Terasakiella magnetica</name>
    <dbReference type="NCBI Taxonomy" id="1867952"/>
    <lineage>
        <taxon>Bacteria</taxon>
        <taxon>Pseudomonadati</taxon>
        <taxon>Pseudomonadota</taxon>
        <taxon>Alphaproteobacteria</taxon>
        <taxon>Rhodospirillales</taxon>
        <taxon>Terasakiellaceae</taxon>
        <taxon>Terasakiella</taxon>
    </lineage>
</organism>
<reference evidence="10 11" key="1">
    <citation type="submission" date="2016-07" db="EMBL/GenBank/DDBJ databases">
        <authorList>
            <person name="Lefevre C.T."/>
        </authorList>
    </citation>
    <scope>NUCLEOTIDE SEQUENCE [LARGE SCALE GENOMIC DNA]</scope>
    <source>
        <strain evidence="10">PR1</strain>
    </source>
</reference>
<dbReference type="EMBL" id="FLYE01000001">
    <property type="protein sequence ID" value="SCA54854.1"/>
    <property type="molecule type" value="Genomic_DNA"/>
</dbReference>
<dbReference type="SMART" id="SM00091">
    <property type="entry name" value="PAS"/>
    <property type="match status" value="2"/>
</dbReference>
<feature type="compositionally biased region" description="Acidic residues" evidence="5">
    <location>
        <begin position="1052"/>
        <end position="1066"/>
    </location>
</feature>
<evidence type="ECO:0000256" key="2">
    <source>
        <dbReference type="ARBA" id="ARBA00022481"/>
    </source>
</evidence>
<comment type="subcellular location">
    <subcellularLocation>
        <location evidence="1">Membrane</location>
    </subcellularLocation>
</comment>
<dbReference type="Pfam" id="PF00672">
    <property type="entry name" value="HAMP"/>
    <property type="match status" value="1"/>
</dbReference>
<dbReference type="RefSeq" id="WP_069185593.1">
    <property type="nucleotide sequence ID" value="NZ_FLYE01000001.1"/>
</dbReference>
<dbReference type="Gene3D" id="1.10.8.500">
    <property type="entry name" value="HAMP domain in histidine kinase"/>
    <property type="match status" value="1"/>
</dbReference>
<feature type="compositionally biased region" description="Basic and acidic residues" evidence="5">
    <location>
        <begin position="1081"/>
        <end position="1092"/>
    </location>
</feature>
<dbReference type="AlphaFoldDB" id="A0A1C3RC93"/>
<dbReference type="InterPro" id="IPR003660">
    <property type="entry name" value="HAMP_dom"/>
</dbReference>
<evidence type="ECO:0000313" key="10">
    <source>
        <dbReference type="EMBL" id="SCA54854.1"/>
    </source>
</evidence>
<keyword evidence="11" id="KW-1185">Reference proteome</keyword>
<dbReference type="Gene3D" id="1.10.287.950">
    <property type="entry name" value="Methyl-accepting chemotaxis protein"/>
    <property type="match status" value="1"/>
</dbReference>
<feature type="domain" description="PAS" evidence="8">
    <location>
        <begin position="557"/>
        <end position="599"/>
    </location>
</feature>
<evidence type="ECO:0000256" key="4">
    <source>
        <dbReference type="PROSITE-ProRule" id="PRU00284"/>
    </source>
</evidence>
<dbReference type="SUPFAM" id="SSF158472">
    <property type="entry name" value="HAMP domain-like"/>
    <property type="match status" value="1"/>
</dbReference>
<dbReference type="OrthoDB" id="8320983at2"/>
<dbReference type="InterPro" id="IPR000014">
    <property type="entry name" value="PAS"/>
</dbReference>
<dbReference type="CDD" id="cd06225">
    <property type="entry name" value="HAMP"/>
    <property type="match status" value="1"/>
</dbReference>
<dbReference type="SUPFAM" id="SSF58104">
    <property type="entry name" value="Methyl-accepting chemotaxis protein (MCP) signaling domain"/>
    <property type="match status" value="1"/>
</dbReference>
<dbReference type="InterPro" id="IPR035965">
    <property type="entry name" value="PAS-like_dom_sf"/>
</dbReference>
<evidence type="ECO:0000256" key="6">
    <source>
        <dbReference type="SAM" id="Phobius"/>
    </source>
</evidence>
<dbReference type="PROSITE" id="PS50112">
    <property type="entry name" value="PAS"/>
    <property type="match status" value="2"/>
</dbReference>
<dbReference type="PANTHER" id="PTHR43531:SF14">
    <property type="entry name" value="METHYL-ACCEPTING CHEMOTAXIS PROTEIN I-RELATED"/>
    <property type="match status" value="1"/>
</dbReference>
<dbReference type="InterPro" id="IPR051310">
    <property type="entry name" value="MCP_chemotaxis"/>
</dbReference>
<dbReference type="PROSITE" id="PS50885">
    <property type="entry name" value="HAMP"/>
    <property type="match status" value="1"/>
</dbReference>
<dbReference type="FunFam" id="1.10.287.950:FF:000001">
    <property type="entry name" value="Methyl-accepting chemotaxis sensory transducer"/>
    <property type="match status" value="1"/>
</dbReference>
<proteinExistence type="inferred from homology"/>
<evidence type="ECO:0000256" key="3">
    <source>
        <dbReference type="ARBA" id="ARBA00029447"/>
    </source>
</evidence>
<feature type="transmembrane region" description="Helical" evidence="6">
    <location>
        <begin position="20"/>
        <end position="41"/>
    </location>
</feature>
<evidence type="ECO:0000313" key="11">
    <source>
        <dbReference type="Proteomes" id="UP000231658"/>
    </source>
</evidence>